<organism evidence="1 2">
    <name type="scientific">Vaccinium darrowii</name>
    <dbReference type="NCBI Taxonomy" id="229202"/>
    <lineage>
        <taxon>Eukaryota</taxon>
        <taxon>Viridiplantae</taxon>
        <taxon>Streptophyta</taxon>
        <taxon>Embryophyta</taxon>
        <taxon>Tracheophyta</taxon>
        <taxon>Spermatophyta</taxon>
        <taxon>Magnoliopsida</taxon>
        <taxon>eudicotyledons</taxon>
        <taxon>Gunneridae</taxon>
        <taxon>Pentapetalae</taxon>
        <taxon>asterids</taxon>
        <taxon>Ericales</taxon>
        <taxon>Ericaceae</taxon>
        <taxon>Vaccinioideae</taxon>
        <taxon>Vaccinieae</taxon>
        <taxon>Vaccinium</taxon>
    </lineage>
</organism>
<dbReference type="Proteomes" id="UP000828048">
    <property type="component" value="Chromosome 1"/>
</dbReference>
<comment type="caution">
    <text evidence="1">The sequence shown here is derived from an EMBL/GenBank/DDBJ whole genome shotgun (WGS) entry which is preliminary data.</text>
</comment>
<reference evidence="1 2" key="1">
    <citation type="journal article" date="2021" name="Hortic Res">
        <title>High-quality reference genome and annotation aids understanding of berry development for evergreen blueberry (Vaccinium darrowii).</title>
        <authorList>
            <person name="Yu J."/>
            <person name="Hulse-Kemp A.M."/>
            <person name="Babiker E."/>
            <person name="Staton M."/>
        </authorList>
    </citation>
    <scope>NUCLEOTIDE SEQUENCE [LARGE SCALE GENOMIC DNA]</scope>
    <source>
        <strain evidence="2">cv. NJ 8807/NJ 8810</strain>
        <tissue evidence="1">Young leaf</tissue>
    </source>
</reference>
<gene>
    <name evidence="1" type="ORF">Vadar_012973</name>
</gene>
<name>A0ACB7XQA0_9ERIC</name>
<evidence type="ECO:0000313" key="1">
    <source>
        <dbReference type="EMBL" id="KAH7843131.1"/>
    </source>
</evidence>
<keyword evidence="2" id="KW-1185">Reference proteome</keyword>
<evidence type="ECO:0000313" key="2">
    <source>
        <dbReference type="Proteomes" id="UP000828048"/>
    </source>
</evidence>
<dbReference type="EMBL" id="CM037151">
    <property type="protein sequence ID" value="KAH7843131.1"/>
    <property type="molecule type" value="Genomic_DNA"/>
</dbReference>
<sequence length="391" mass="42250">MDNGVMGFHRNKGRVDSSLLAELWPYVMTFIAPVKKMTSIVIETNSPFVVGMLTVADKDYGTLKFLMVLLLQVPPCQSWAEELLRASAVVASLPSDFFFAVPGNQAPRASPSTSLLFIELQRLTSSGELFTTSMDLAFVHRTWEKWASNHVGSSGQPLKAALLINYDPTGPSRLLSTIAEQEGIKADPTELSQFIGFFKRNKLQSESFFVGPNQYIVTSIHENWFCARSMNTTKPAGEGAIVMQTAAFLLVALYDGSIGSASRAMVVVDQLAHGYLGGRRSGTVADALAGVVSGLLVGLFHGLPGAVSALEIGGIGAWPLLHGAVLKFTIVSKDGGQVSDCHGSSVTANAGHDDIVDRRSKSAYFRTLRMKSESMKMISSKSWSLSQRQSY</sequence>
<protein>
    <submittedName>
        <fullName evidence="1">Uncharacterized protein</fullName>
    </submittedName>
</protein>
<accession>A0ACB7XQA0</accession>
<proteinExistence type="predicted"/>